<feature type="chain" id="PRO_5012981061" description="DUF1223 domain-containing protein" evidence="1">
    <location>
        <begin position="19"/>
        <end position="240"/>
    </location>
</feature>
<evidence type="ECO:0000313" key="2">
    <source>
        <dbReference type="EMBL" id="SMD34140.1"/>
    </source>
</evidence>
<dbReference type="InterPro" id="IPR010634">
    <property type="entry name" value="DUF1223"/>
</dbReference>
<dbReference type="InterPro" id="IPR036249">
    <property type="entry name" value="Thioredoxin-like_sf"/>
</dbReference>
<evidence type="ECO:0008006" key="4">
    <source>
        <dbReference type="Google" id="ProtNLM"/>
    </source>
</evidence>
<dbReference type="EMBL" id="FWYF01000002">
    <property type="protein sequence ID" value="SMD34140.1"/>
    <property type="molecule type" value="Genomic_DNA"/>
</dbReference>
<keyword evidence="3" id="KW-1185">Reference proteome</keyword>
<dbReference type="Proteomes" id="UP000192472">
    <property type="component" value="Unassembled WGS sequence"/>
</dbReference>
<reference evidence="2 3" key="1">
    <citation type="submission" date="2017-04" db="EMBL/GenBank/DDBJ databases">
        <authorList>
            <person name="Afonso C.L."/>
            <person name="Miller P.J."/>
            <person name="Scott M.A."/>
            <person name="Spackman E."/>
            <person name="Goraichik I."/>
            <person name="Dimitrov K.M."/>
            <person name="Suarez D.L."/>
            <person name="Swayne D.E."/>
        </authorList>
    </citation>
    <scope>NUCLEOTIDE SEQUENCE [LARGE SCALE GENOMIC DNA]</scope>
    <source>
        <strain evidence="2 3">DSM 26133</strain>
    </source>
</reference>
<sequence length="240" mass="27131">MKYLLSFLSFLLYSTLWAQSARPIAIVELFTSQGCSSCPSADRLLREAVNAQNENGEVYGLSFHVSYWNRLGWTDPYSSTQYTERQKWYAEKMGLGRIYTPQMIVDGNDEFVGSQKNLLLKSLKSSFESNTKTEISIIDLSKKGQKLNLSYVCQSISRDELLNIAVVQAVASNHVPRGENKDKKLVHSNVVRAFYTFPAKAEGSVSFELPELLKHAKYEVIAYTQNKITLEISSVGRSQF</sequence>
<dbReference type="PANTHER" id="PTHR36057">
    <property type="match status" value="1"/>
</dbReference>
<dbReference type="OrthoDB" id="9808254at2"/>
<dbReference type="Pfam" id="PF06764">
    <property type="entry name" value="DUF1223"/>
    <property type="match status" value="1"/>
</dbReference>
<gene>
    <name evidence="2" type="ORF">SAMN04488029_1864</name>
</gene>
<proteinExistence type="predicted"/>
<keyword evidence="1" id="KW-0732">Signal</keyword>
<accession>A0A1W2GBU4</accession>
<dbReference type="STRING" id="692418.SAMN04488029_1864"/>
<dbReference type="AlphaFoldDB" id="A0A1W2GBU4"/>
<feature type="signal peptide" evidence="1">
    <location>
        <begin position="1"/>
        <end position="18"/>
    </location>
</feature>
<protein>
    <recommendedName>
        <fullName evidence="4">DUF1223 domain-containing protein</fullName>
    </recommendedName>
</protein>
<evidence type="ECO:0000313" key="3">
    <source>
        <dbReference type="Proteomes" id="UP000192472"/>
    </source>
</evidence>
<dbReference type="RefSeq" id="WP_084372554.1">
    <property type="nucleotide sequence ID" value="NZ_FWYF01000002.1"/>
</dbReference>
<evidence type="ECO:0000256" key="1">
    <source>
        <dbReference type="SAM" id="SignalP"/>
    </source>
</evidence>
<name>A0A1W2GBU4_REIFA</name>
<dbReference type="SUPFAM" id="SSF52833">
    <property type="entry name" value="Thioredoxin-like"/>
    <property type="match status" value="1"/>
</dbReference>
<organism evidence="2 3">
    <name type="scientific">Reichenbachiella faecimaris</name>
    <dbReference type="NCBI Taxonomy" id="692418"/>
    <lineage>
        <taxon>Bacteria</taxon>
        <taxon>Pseudomonadati</taxon>
        <taxon>Bacteroidota</taxon>
        <taxon>Cytophagia</taxon>
        <taxon>Cytophagales</taxon>
        <taxon>Reichenbachiellaceae</taxon>
        <taxon>Reichenbachiella</taxon>
    </lineage>
</organism>
<dbReference type="PANTHER" id="PTHR36057:SF1">
    <property type="entry name" value="LIPOPROTEIN LIPID ATTACHMENT SITE-LIKE PROTEIN, PUTATIVE (DUF1223)-RELATED"/>
    <property type="match status" value="1"/>
</dbReference>